<dbReference type="Proteomes" id="UP000198807">
    <property type="component" value="Unassembled WGS sequence"/>
</dbReference>
<name>A0A1H7P304_9GAMM</name>
<reference evidence="2" key="1">
    <citation type="submission" date="2016-10" db="EMBL/GenBank/DDBJ databases">
        <authorList>
            <person name="Varghese N."/>
            <person name="Submissions S."/>
        </authorList>
    </citation>
    <scope>NUCLEOTIDE SEQUENCE [LARGE SCALE GENOMIC DNA]</scope>
    <source>
        <strain evidence="2">CGMCC 1.9150</strain>
    </source>
</reference>
<accession>A0A1H7P304</accession>
<dbReference type="STRING" id="650850.SAMN04488129_108158"/>
<keyword evidence="2" id="KW-1185">Reference proteome</keyword>
<proteinExistence type="predicted"/>
<evidence type="ECO:0000313" key="2">
    <source>
        <dbReference type="Proteomes" id="UP000198807"/>
    </source>
</evidence>
<dbReference type="EMBL" id="FOBC01000008">
    <property type="protein sequence ID" value="SEL29605.1"/>
    <property type="molecule type" value="Genomic_DNA"/>
</dbReference>
<dbReference type="RefSeq" id="WP_089712611.1">
    <property type="nucleotide sequence ID" value="NZ_FOBC01000008.1"/>
</dbReference>
<sequence length="1577" mass="170390">MADNPPRVELQGLAGVASLIGADNDSAVEPSGTTHVLVGYFSLRIDALGKRFDSKPVLFGPSGTVGRVVSGGESWRLGELRRQAFTFSPQIELAGSPRCPRLVASRLLLVQLAGDGLPPLLSVEDLALSLVPTAQPGAARTVRFPTAAGVDEHALLRLAHPAIRRSRGYYLRPDANGTIGIHVGGADGGMVMDHAGVVDLTATDGCQLVFRLRDRVGADDGCLAFEPRATGALSIGVQHAAGLTLDPDSSFAGTFANLDRAVARGGFLSTDAFHAPEISVARVGSDGAGAGTMLFGRRECFAFELEIPEEGPFDPAGHIAEIRYEDPSLTAGGAAQQRDLRDRFYGLLIKGLASVRGRQEILDASLATVRLTAGEGGFLFEFEAGGQVHRRGQCTHSLLVPKTDTRQGGSRRLGIPLGVLDLETADISAGLSPETPSPIRYRSADTSLVLNNPVLSGPPLGLSAGEDARAVPGHAVAALNLHGQRASEFRRWQLERREGDTDLILIADEAGVRVKDPKWSESFVSRPDTFALLERPGTKIAIDQTVDIPPVGLARATGTAGVEVEYTVVSETEDLTTGEKLLAYSALIAGLSLYAFRKPLMKASEAYLPDDDLKIKYTKLGDDAFRKYAKKNGLNDVLVTFFAPSAGDPAEAQLERFIDDNTPDGPEVKLLKWPLAMGLSMVMFDERDGAHRRYLFELSRARDPAAKPGLAFDLSAVSAVEPGYLGWTNGDWRSMGERDPMLWPRLADTASGRSDPSDAQWVGVMMRDIPVEFVTDPQVDDFITKHPNGALARLYKAINSALMLRYGWKDSSGATWYVTLANAVGYDFTPKGWESFMRFELDNLVLTGASGKTAGGSGELTCTLERIRNDEDLPLAVRGRFGIDVTNTDPIGMFELAVENADLLETNSVPGFEKVRVKGLTSDLKRIAVTLELHASAGLGAALPVFSTEHPVLASLVMNLSGPPDQRIQISIPTDRETNLFGKFPFTLQGVYLELGEARNRFLVRGCINLGVVGFESIGADLVALQTDSGWEFDVYVNEIDANFAIGDFKIQGLLSWAPDHVPMEKLRDPCGFHEPLPGNALTEVGEKRNFWGILGFRSGKLMGDNHLLLKIGTRGELTYWIGAAVLDRTIPLGSAELQRPALLVARNADFGGNLRKMLVNPFSCIANAVRPPAGTLEEKRAWLAQWKPSADIGTLIAGSGYFHMDERIAASPADEDAPAAPKYLTSILVTDSGLFRVDGQAKFLYSAIIGFTAAINTRDQHILVGFRTPKLGGPDPKQPKYLVYPGQLYMGIGYGTEPSFLLSIGWPDLARGSDIERDWSKATKVYVADMFPINTFWGGYRALVEKVTVGGHGRWHIRFGYALRAGWTRSYEFSGANIARASAELGVALGGVIEFEINWNELTEARAGLSDRLPVLESLDRNVSRLMRASLAEADQLLVETVEQSIELMRGALSAESYDVVMSAAVYGDAWGQGSAEFLGVTLATINIALRLRIHFCGSLRRGVTRAHGRGEIELKVTVMCIDYYGYAGFDLWLVRGACLGPLQSGPLMTSGPTLLESLLERLERGTAAEGECADE</sequence>
<organism evidence="1 2">
    <name type="scientific">Halomonas daqiaonensis</name>
    <dbReference type="NCBI Taxonomy" id="650850"/>
    <lineage>
        <taxon>Bacteria</taxon>
        <taxon>Pseudomonadati</taxon>
        <taxon>Pseudomonadota</taxon>
        <taxon>Gammaproteobacteria</taxon>
        <taxon>Oceanospirillales</taxon>
        <taxon>Halomonadaceae</taxon>
        <taxon>Halomonas</taxon>
    </lineage>
</organism>
<gene>
    <name evidence="1" type="ORF">SAMN04488129_108158</name>
</gene>
<protein>
    <submittedName>
        <fullName evidence="1">Uncharacterized protein</fullName>
    </submittedName>
</protein>
<evidence type="ECO:0000313" key="1">
    <source>
        <dbReference type="EMBL" id="SEL29605.1"/>
    </source>
</evidence>
<dbReference type="OrthoDB" id="516068at2"/>